<dbReference type="GO" id="GO:0006508">
    <property type="term" value="P:proteolysis"/>
    <property type="evidence" value="ECO:0007669"/>
    <property type="project" value="InterPro"/>
</dbReference>
<accession>A0A387BAH7</accession>
<dbReference type="InterPro" id="IPR003709">
    <property type="entry name" value="VanY-like_core_dom"/>
</dbReference>
<dbReference type="RefSeq" id="WP_120763087.1">
    <property type="nucleotide sequence ID" value="NZ_CP032630.1"/>
</dbReference>
<name>A0A387BAH7_9MICO</name>
<organism evidence="4 5">
    <name type="scientific">Protaetiibacter intestinalis</name>
    <dbReference type="NCBI Taxonomy" id="2419774"/>
    <lineage>
        <taxon>Bacteria</taxon>
        <taxon>Bacillati</taxon>
        <taxon>Actinomycetota</taxon>
        <taxon>Actinomycetes</taxon>
        <taxon>Micrococcales</taxon>
        <taxon>Microbacteriaceae</taxon>
        <taxon>Protaetiibacter</taxon>
    </lineage>
</organism>
<dbReference type="InterPro" id="IPR052179">
    <property type="entry name" value="DD-CPase-like"/>
</dbReference>
<dbReference type="CDD" id="cd14852">
    <property type="entry name" value="LD-carboxypeptidase"/>
    <property type="match status" value="1"/>
</dbReference>
<evidence type="ECO:0000313" key="5">
    <source>
        <dbReference type="Proteomes" id="UP000278886"/>
    </source>
</evidence>
<dbReference type="Gene3D" id="3.30.1380.10">
    <property type="match status" value="1"/>
</dbReference>
<feature type="domain" description="D-alanyl-D-alanine carboxypeptidase-like core" evidence="3">
    <location>
        <begin position="313"/>
        <end position="438"/>
    </location>
</feature>
<gene>
    <name evidence="4" type="ORF">D7I47_10965</name>
</gene>
<dbReference type="Proteomes" id="UP000278886">
    <property type="component" value="Chromosome"/>
</dbReference>
<evidence type="ECO:0000256" key="2">
    <source>
        <dbReference type="SAM" id="Phobius"/>
    </source>
</evidence>
<protein>
    <submittedName>
        <fullName evidence="4">D-alanyl-D-alanine carboxypeptidase family protein</fullName>
    </submittedName>
</protein>
<dbReference type="PANTHER" id="PTHR34385">
    <property type="entry name" value="D-ALANYL-D-ALANINE CARBOXYPEPTIDASE"/>
    <property type="match status" value="1"/>
</dbReference>
<dbReference type="Pfam" id="PF02557">
    <property type="entry name" value="VanY"/>
    <property type="match status" value="1"/>
</dbReference>
<feature type="region of interest" description="Disordered" evidence="1">
    <location>
        <begin position="1"/>
        <end position="33"/>
    </location>
</feature>
<keyword evidence="5" id="KW-1185">Reference proteome</keyword>
<evidence type="ECO:0000256" key="1">
    <source>
        <dbReference type="SAM" id="MobiDB-lite"/>
    </source>
</evidence>
<dbReference type="GO" id="GO:0004180">
    <property type="term" value="F:carboxypeptidase activity"/>
    <property type="evidence" value="ECO:0007669"/>
    <property type="project" value="UniProtKB-KW"/>
</dbReference>
<feature type="compositionally biased region" description="Low complexity" evidence="1">
    <location>
        <begin position="15"/>
        <end position="24"/>
    </location>
</feature>
<dbReference type="InterPro" id="IPR009045">
    <property type="entry name" value="Zn_M74/Hedgehog-like"/>
</dbReference>
<dbReference type="KEGG" id="lyd:D7I47_10965"/>
<dbReference type="PANTHER" id="PTHR34385:SF1">
    <property type="entry name" value="PEPTIDOGLYCAN L-ALANYL-D-GLUTAMATE ENDOPEPTIDASE CWLK"/>
    <property type="match status" value="1"/>
</dbReference>
<feature type="transmembrane region" description="Helical" evidence="2">
    <location>
        <begin position="38"/>
        <end position="60"/>
    </location>
</feature>
<keyword evidence="4" id="KW-0121">Carboxypeptidase</keyword>
<evidence type="ECO:0000313" key="4">
    <source>
        <dbReference type="EMBL" id="AYF98718.1"/>
    </source>
</evidence>
<reference evidence="5" key="1">
    <citation type="submission" date="2018-09" db="EMBL/GenBank/DDBJ databases">
        <title>Genome sequencing of strain 2DFWR-13.</title>
        <authorList>
            <person name="Heo J."/>
            <person name="Kim S.-J."/>
            <person name="Kwon S.-W."/>
        </authorList>
    </citation>
    <scope>NUCLEOTIDE SEQUENCE [LARGE SCALE GENOMIC DNA]</scope>
    <source>
        <strain evidence="5">2DFWR-13</strain>
    </source>
</reference>
<dbReference type="AlphaFoldDB" id="A0A387BAH7"/>
<evidence type="ECO:0000259" key="3">
    <source>
        <dbReference type="Pfam" id="PF02557"/>
    </source>
</evidence>
<dbReference type="OrthoDB" id="9792074at2"/>
<proteinExistence type="predicted"/>
<keyword evidence="2" id="KW-0472">Membrane</keyword>
<dbReference type="EMBL" id="CP032630">
    <property type="protein sequence ID" value="AYF98718.1"/>
    <property type="molecule type" value="Genomic_DNA"/>
</dbReference>
<keyword evidence="4" id="KW-0645">Protease</keyword>
<keyword evidence="2" id="KW-0812">Transmembrane</keyword>
<dbReference type="InterPro" id="IPR058193">
    <property type="entry name" value="VanY/YodJ_core_dom"/>
</dbReference>
<dbReference type="SUPFAM" id="SSF55166">
    <property type="entry name" value="Hedgehog/DD-peptidase"/>
    <property type="match status" value="1"/>
</dbReference>
<sequence length="466" mass="48377">MTAPDIRPLAPEPTPDAAVDAPASRPRRARARRPRRRTVLLVAGVAAVLVAAGIVAALLVSAHLARQDALAELATARADARAASAGLNLAQQQRIDAVEKLEALLGHADAVTAITGTGIDPAATEQLAAARAAIAVPEVDASPVEPAGSLPLDEADTAQLRAYATAQHDYADRLDGRAEAERSAATQATADADTLTAAFTVFAEATVEEGDALLGERADAADDAKAALEAAGDALTASAPDALAAALAAYRAAVDAVVTSSDAARTPASGHIGTGVDDPTSLTVVVNKRRALPANYAPNDLRRPAGVGNALPLRAVAASAAERMAADMAAVGIQLRMSSGYRSYSRQQTIYNGFVAREGVAGADEHSARPGFSEHQTGLAADFDDGAGCNLNVCFRDTAGGRWLAENAWKYGFILRYGDGWQPTVGYRFEPWHYRYVGETVAADMHERGITTLEDYFGLGAAPDYG</sequence>
<keyword evidence="4" id="KW-0378">Hydrolase</keyword>
<keyword evidence="2" id="KW-1133">Transmembrane helix</keyword>